<gene>
    <name evidence="9" type="ORF">SAMN04489860_2421</name>
</gene>
<dbReference type="eggNOG" id="COG0586">
    <property type="taxonomic scope" value="Bacteria"/>
</dbReference>
<keyword evidence="5 7" id="KW-1133">Transmembrane helix</keyword>
<keyword evidence="6 7" id="KW-0472">Membrane</keyword>
<evidence type="ECO:0000256" key="5">
    <source>
        <dbReference type="ARBA" id="ARBA00022989"/>
    </source>
</evidence>
<keyword evidence="3 7" id="KW-1003">Cell membrane</keyword>
<dbReference type="Proteomes" id="UP000185663">
    <property type="component" value="Chromosome I"/>
</dbReference>
<evidence type="ECO:0000256" key="7">
    <source>
        <dbReference type="RuleBase" id="RU367016"/>
    </source>
</evidence>
<evidence type="ECO:0000256" key="1">
    <source>
        <dbReference type="ARBA" id="ARBA00004651"/>
    </source>
</evidence>
<evidence type="ECO:0000256" key="2">
    <source>
        <dbReference type="ARBA" id="ARBA00010792"/>
    </source>
</evidence>
<dbReference type="PANTHER" id="PTHR30353">
    <property type="entry name" value="INNER MEMBRANE PROTEIN DEDA-RELATED"/>
    <property type="match status" value="1"/>
</dbReference>
<feature type="transmembrane region" description="Helical" evidence="7">
    <location>
        <begin position="12"/>
        <end position="35"/>
    </location>
</feature>
<dbReference type="OrthoDB" id="162303at2"/>
<evidence type="ECO:0000313" key="10">
    <source>
        <dbReference type="Proteomes" id="UP000185663"/>
    </source>
</evidence>
<reference evidence="9 10" key="1">
    <citation type="submission" date="2016-10" db="EMBL/GenBank/DDBJ databases">
        <authorList>
            <person name="de Groot N.N."/>
        </authorList>
    </citation>
    <scope>NUCLEOTIDE SEQUENCE [LARGE SCALE GENOMIC DNA]</scope>
    <source>
        <strain evidence="9 10">DSM 22126</strain>
    </source>
</reference>
<keyword evidence="10" id="KW-1185">Reference proteome</keyword>
<sequence>MLDPLNVFLADLEVWVQGIAASLWVYPTLFTFTVIDGFFPPVPSESVVITLSVAAAAGAGPVLWIIFVVAALGAWVGDQIAYLIGRFIGTERIPFLRSGRGLKAITWARNALATRGASFILAARYVPVGRVAVNMSAGAVGFPQRRFMAFSGIAAIVWASFSVGIGTLAGQWLGHNTLLAMVVGVGVGLLMGFVVDRLVVWWSGRGHALEPFEPLPTEIAAAQEDEHLYDAAG</sequence>
<accession>A0A1H1V911</accession>
<feature type="domain" description="VTT" evidence="8">
    <location>
        <begin position="43"/>
        <end position="167"/>
    </location>
</feature>
<name>A0A1H1V911_9CELL</name>
<evidence type="ECO:0000259" key="8">
    <source>
        <dbReference type="Pfam" id="PF09335"/>
    </source>
</evidence>
<evidence type="ECO:0000256" key="4">
    <source>
        <dbReference type="ARBA" id="ARBA00022692"/>
    </source>
</evidence>
<dbReference type="EMBL" id="LT629776">
    <property type="protein sequence ID" value="SDS80876.1"/>
    <property type="molecule type" value="Genomic_DNA"/>
</dbReference>
<dbReference type="PANTHER" id="PTHR30353:SF0">
    <property type="entry name" value="TRANSMEMBRANE PROTEIN"/>
    <property type="match status" value="1"/>
</dbReference>
<evidence type="ECO:0000256" key="3">
    <source>
        <dbReference type="ARBA" id="ARBA00022475"/>
    </source>
</evidence>
<dbReference type="GO" id="GO:0005886">
    <property type="term" value="C:plasma membrane"/>
    <property type="evidence" value="ECO:0007669"/>
    <property type="project" value="UniProtKB-SubCell"/>
</dbReference>
<dbReference type="InterPro" id="IPR032818">
    <property type="entry name" value="DedA-like"/>
</dbReference>
<protein>
    <submittedName>
        <fullName evidence="9">Membrane protein DedA, SNARE-associated domain</fullName>
    </submittedName>
</protein>
<organism evidence="9 10">
    <name type="scientific">Paraoerskovia marina</name>
    <dbReference type="NCBI Taxonomy" id="545619"/>
    <lineage>
        <taxon>Bacteria</taxon>
        <taxon>Bacillati</taxon>
        <taxon>Actinomycetota</taxon>
        <taxon>Actinomycetes</taxon>
        <taxon>Micrococcales</taxon>
        <taxon>Cellulomonadaceae</taxon>
        <taxon>Paraoerskovia</taxon>
    </lineage>
</organism>
<dbReference type="Pfam" id="PF09335">
    <property type="entry name" value="VTT_dom"/>
    <property type="match status" value="1"/>
</dbReference>
<dbReference type="AlphaFoldDB" id="A0A1H1V911"/>
<dbReference type="STRING" id="545619.SAMN04489860_2421"/>
<feature type="transmembrane region" description="Helical" evidence="7">
    <location>
        <begin position="147"/>
        <end position="172"/>
    </location>
</feature>
<keyword evidence="4 7" id="KW-0812">Transmembrane</keyword>
<proteinExistence type="inferred from homology"/>
<evidence type="ECO:0000313" key="9">
    <source>
        <dbReference type="EMBL" id="SDS80876.1"/>
    </source>
</evidence>
<feature type="transmembrane region" description="Helical" evidence="7">
    <location>
        <begin position="47"/>
        <end position="76"/>
    </location>
</feature>
<feature type="transmembrane region" description="Helical" evidence="7">
    <location>
        <begin position="178"/>
        <end position="195"/>
    </location>
</feature>
<evidence type="ECO:0000256" key="6">
    <source>
        <dbReference type="ARBA" id="ARBA00023136"/>
    </source>
</evidence>
<comment type="subcellular location">
    <subcellularLocation>
        <location evidence="1 7">Cell membrane</location>
        <topology evidence="1 7">Multi-pass membrane protein</topology>
    </subcellularLocation>
</comment>
<dbReference type="InterPro" id="IPR032816">
    <property type="entry name" value="VTT_dom"/>
</dbReference>
<dbReference type="RefSeq" id="WP_083372661.1">
    <property type="nucleotide sequence ID" value="NZ_LT629776.1"/>
</dbReference>
<comment type="similarity">
    <text evidence="2 7">Belongs to the DedA family.</text>
</comment>